<dbReference type="InterPro" id="IPR020846">
    <property type="entry name" value="MFS_dom"/>
</dbReference>
<feature type="transmembrane region" description="Helical" evidence="6">
    <location>
        <begin position="164"/>
        <end position="184"/>
    </location>
</feature>
<evidence type="ECO:0000259" key="7">
    <source>
        <dbReference type="PROSITE" id="PS50850"/>
    </source>
</evidence>
<keyword evidence="2" id="KW-0813">Transport</keyword>
<dbReference type="Proteomes" id="UP001295684">
    <property type="component" value="Unassembled WGS sequence"/>
</dbReference>
<keyword evidence="5 6" id="KW-0472">Membrane</keyword>
<feature type="transmembrane region" description="Helical" evidence="6">
    <location>
        <begin position="67"/>
        <end position="86"/>
    </location>
</feature>
<dbReference type="InterPro" id="IPR011701">
    <property type="entry name" value="MFS"/>
</dbReference>
<accession>A0AAD1XFR3</accession>
<evidence type="ECO:0000313" key="8">
    <source>
        <dbReference type="EMBL" id="CAI2370257.1"/>
    </source>
</evidence>
<comment type="caution">
    <text evidence="8">The sequence shown here is derived from an EMBL/GenBank/DDBJ whole genome shotgun (WGS) entry which is preliminary data.</text>
</comment>
<feature type="transmembrane region" description="Helical" evidence="6">
    <location>
        <begin position="242"/>
        <end position="259"/>
    </location>
</feature>
<feature type="transmembrane region" description="Helical" evidence="6">
    <location>
        <begin position="124"/>
        <end position="143"/>
    </location>
</feature>
<proteinExistence type="predicted"/>
<evidence type="ECO:0000256" key="4">
    <source>
        <dbReference type="ARBA" id="ARBA00022989"/>
    </source>
</evidence>
<feature type="transmembrane region" description="Helical" evidence="6">
    <location>
        <begin position="190"/>
        <end position="208"/>
    </location>
</feature>
<evidence type="ECO:0000256" key="1">
    <source>
        <dbReference type="ARBA" id="ARBA00004141"/>
    </source>
</evidence>
<feature type="transmembrane region" description="Helical" evidence="6">
    <location>
        <begin position="279"/>
        <end position="302"/>
    </location>
</feature>
<reference evidence="8" key="1">
    <citation type="submission" date="2023-07" db="EMBL/GenBank/DDBJ databases">
        <authorList>
            <consortium name="AG Swart"/>
            <person name="Singh M."/>
            <person name="Singh A."/>
            <person name="Seah K."/>
            <person name="Emmerich C."/>
        </authorList>
    </citation>
    <scope>NUCLEOTIDE SEQUENCE</scope>
    <source>
        <strain evidence="8">DP1</strain>
    </source>
</reference>
<evidence type="ECO:0000256" key="2">
    <source>
        <dbReference type="ARBA" id="ARBA00022448"/>
    </source>
</evidence>
<protein>
    <recommendedName>
        <fullName evidence="7">Major facilitator superfamily (MFS) profile domain-containing protein</fullName>
    </recommendedName>
</protein>
<organism evidence="8 9">
    <name type="scientific">Euplotes crassus</name>
    <dbReference type="NCBI Taxonomy" id="5936"/>
    <lineage>
        <taxon>Eukaryota</taxon>
        <taxon>Sar</taxon>
        <taxon>Alveolata</taxon>
        <taxon>Ciliophora</taxon>
        <taxon>Intramacronucleata</taxon>
        <taxon>Spirotrichea</taxon>
        <taxon>Hypotrichia</taxon>
        <taxon>Euplotida</taxon>
        <taxon>Euplotidae</taxon>
        <taxon>Moneuplotes</taxon>
    </lineage>
</organism>
<feature type="transmembrane region" description="Helical" evidence="6">
    <location>
        <begin position="378"/>
        <end position="398"/>
    </location>
</feature>
<dbReference type="EMBL" id="CAMPGE010011422">
    <property type="protein sequence ID" value="CAI2370257.1"/>
    <property type="molecule type" value="Genomic_DNA"/>
</dbReference>
<feature type="transmembrane region" description="Helical" evidence="6">
    <location>
        <begin position="98"/>
        <end position="118"/>
    </location>
</feature>
<keyword evidence="4 6" id="KW-1133">Transmembrane helix</keyword>
<evidence type="ECO:0000256" key="6">
    <source>
        <dbReference type="SAM" id="Phobius"/>
    </source>
</evidence>
<dbReference type="Pfam" id="PF07690">
    <property type="entry name" value="MFS_1"/>
    <property type="match status" value="1"/>
</dbReference>
<feature type="transmembrane region" description="Helical" evidence="6">
    <location>
        <begin position="335"/>
        <end position="357"/>
    </location>
</feature>
<gene>
    <name evidence="8" type="ORF">ECRASSUSDP1_LOCUS11566</name>
</gene>
<evidence type="ECO:0000313" key="9">
    <source>
        <dbReference type="Proteomes" id="UP001295684"/>
    </source>
</evidence>
<feature type="transmembrane region" description="Helical" evidence="6">
    <location>
        <begin position="309"/>
        <end position="329"/>
    </location>
</feature>
<feature type="transmembrane region" description="Helical" evidence="6">
    <location>
        <begin position="29"/>
        <end position="47"/>
    </location>
</feature>
<dbReference type="InterPro" id="IPR036259">
    <property type="entry name" value="MFS_trans_sf"/>
</dbReference>
<dbReference type="PANTHER" id="PTHR23506">
    <property type="entry name" value="GH10249P"/>
    <property type="match status" value="1"/>
</dbReference>
<dbReference type="SUPFAM" id="SSF103473">
    <property type="entry name" value="MFS general substrate transporter"/>
    <property type="match status" value="1"/>
</dbReference>
<dbReference type="GO" id="GO:0016020">
    <property type="term" value="C:membrane"/>
    <property type="evidence" value="ECO:0007669"/>
    <property type="project" value="UniProtKB-SubCell"/>
</dbReference>
<dbReference type="AlphaFoldDB" id="A0AAD1XFR3"/>
<feature type="domain" description="Major facilitator superfamily (MFS) profile" evidence="7">
    <location>
        <begin position="26"/>
        <end position="432"/>
    </location>
</feature>
<dbReference type="Gene3D" id="1.20.1250.20">
    <property type="entry name" value="MFS general substrate transporter like domains"/>
    <property type="match status" value="2"/>
</dbReference>
<comment type="subcellular location">
    <subcellularLocation>
        <location evidence="1">Membrane</location>
        <topology evidence="1">Multi-pass membrane protein</topology>
    </subcellularLocation>
</comment>
<keyword evidence="9" id="KW-1185">Reference proteome</keyword>
<evidence type="ECO:0000256" key="5">
    <source>
        <dbReference type="ARBA" id="ARBA00023136"/>
    </source>
</evidence>
<evidence type="ECO:0000256" key="3">
    <source>
        <dbReference type="ARBA" id="ARBA00022692"/>
    </source>
</evidence>
<keyword evidence="3 6" id="KW-0812">Transmembrane</keyword>
<feature type="transmembrane region" description="Helical" evidence="6">
    <location>
        <begin position="410"/>
        <end position="428"/>
    </location>
</feature>
<name>A0AAD1XFR3_EUPCR</name>
<dbReference type="InterPro" id="IPR050930">
    <property type="entry name" value="MFS_Vesicular_Transporter"/>
</dbReference>
<dbReference type="PROSITE" id="PS50850">
    <property type="entry name" value="MFS"/>
    <property type="match status" value="1"/>
</dbReference>
<sequence>MNLQSQGDEEAKGYKEINEEKPKDEVKRITPLLIFLCVFNLFLKAAYSICPPFLPAEALEKQVRQEYIGIMFCIYSVAFAIISPLVGKFIPTVGRRNFLIIGCILIVTSNIGFAFMHFVNNSMVFSILFMVMRIIQGIGTGIIQTTNYSIVSLVYENQVEFAIGLLESAAGFGLCFGPIIGIGLLKVGGYVGSFLTFAILFIIFAIVIRPVLPSNLDTTNEDEDEVDTSNYSYFKLLTNRRILFANLSVILNIAQYTFIDPILSHRMQQEFGYDVKFTSLMFFFIGFGYSTTCNVVHITLGFISKRRCIMLFFLLNGVCTLLYGPIDLFSIPKSVWVVSIAMVIAGFSSAHTLIPTYPEMLVAGTEELGMPKKVVDNLGSGLFNMNFAIGEVLGPLVGNQLYVSTGIVNTSNSAGGFILGFTLLYYLCCDKRMPWNKKQHDD</sequence>
<dbReference type="PANTHER" id="PTHR23506:SF26">
    <property type="entry name" value="MFS-TYPE TRANSPORTER SLC18B1"/>
    <property type="match status" value="1"/>
</dbReference>
<dbReference type="GO" id="GO:0022857">
    <property type="term" value="F:transmembrane transporter activity"/>
    <property type="evidence" value="ECO:0007669"/>
    <property type="project" value="InterPro"/>
</dbReference>